<sequence length="620" mass="68334">MLRWNMFRPKLKQLRAYDRRTLVLILSIGSCQQLFAQTKLPLTDLSAFSQPSGNWRLAGGVNADLQQHNVLQTTPGTGILVNLPDKKNPGKDLFSAFQHGDLDLEFDYLMSKESNSGVYLQGRYEVQLLDSWGTTAPKASDNGGIYERWDDKRGEGRQGYDGHAPRQNASKAPGLWQHMKISFQAPRFDAAGKKISDAVILKIELNGVTIQDNVVLAGPTRGAIGNNEVPQGPLRIQGDHGTIAFRNIEVTNFDAPRPELSDVKYSIYKGRFDNEPNFSSLKAVATGSQSTLNANMAALPNNEFVALYTATLNVKKEGNYTFNLRTTGGPGALKIDNKEVLSYRNRWDKQGSVTLTPGTHQIEIQYYKNTDWARKEIGLTVKEASIREFSLADTNGASDDGADPILVTAPENTILRSFMDIRGQRRVVHNINVGSPTKINYSYDLDNGLPFQVWRGEFLNTTPMWHERGDGSSRPLGAVQVLAAQAGMSIAKLDNKDAAWATDTTGTGFRPGGYALDAAGKPTFRFNIYGTAINDDITVLPENQGIYRSITAQSPASDLYLRIAVADKIEQVAPGLFIVGDKSYYVKMDDAKANTIIRNQNGRAELIMPLQAKIGYAVIF</sequence>
<feature type="domain" description="PA14" evidence="2">
    <location>
        <begin position="258"/>
        <end position="395"/>
    </location>
</feature>
<dbReference type="AlphaFoldDB" id="A0A3E1Y9W6"/>
<organism evidence="3 4">
    <name type="scientific">Chitinophaga silvatica</name>
    <dbReference type="NCBI Taxonomy" id="2282649"/>
    <lineage>
        <taxon>Bacteria</taxon>
        <taxon>Pseudomonadati</taxon>
        <taxon>Bacteroidota</taxon>
        <taxon>Chitinophagia</taxon>
        <taxon>Chitinophagales</taxon>
        <taxon>Chitinophagaceae</taxon>
        <taxon>Chitinophaga</taxon>
    </lineage>
</organism>
<dbReference type="EMBL" id="QPMM01000007">
    <property type="protein sequence ID" value="RFS21986.1"/>
    <property type="molecule type" value="Genomic_DNA"/>
</dbReference>
<accession>A0A3E1Y9W6</accession>
<dbReference type="Pfam" id="PF06439">
    <property type="entry name" value="3keto-disac_hyd"/>
    <property type="match status" value="1"/>
</dbReference>
<dbReference type="Gene3D" id="2.60.120.380">
    <property type="match status" value="1"/>
</dbReference>
<dbReference type="Pfam" id="PF07691">
    <property type="entry name" value="PA14"/>
    <property type="match status" value="1"/>
</dbReference>
<keyword evidence="4" id="KW-1185">Reference proteome</keyword>
<dbReference type="PROSITE" id="PS51257">
    <property type="entry name" value="PROKAR_LIPOPROTEIN"/>
    <property type="match status" value="1"/>
</dbReference>
<dbReference type="GO" id="GO:0016787">
    <property type="term" value="F:hydrolase activity"/>
    <property type="evidence" value="ECO:0007669"/>
    <property type="project" value="InterPro"/>
</dbReference>
<proteinExistence type="predicted"/>
<evidence type="ECO:0000313" key="3">
    <source>
        <dbReference type="EMBL" id="RFS21986.1"/>
    </source>
</evidence>
<dbReference type="PROSITE" id="PS51820">
    <property type="entry name" value="PA14"/>
    <property type="match status" value="1"/>
</dbReference>
<evidence type="ECO:0000259" key="2">
    <source>
        <dbReference type="PROSITE" id="PS51820"/>
    </source>
</evidence>
<protein>
    <submittedName>
        <fullName evidence="3">DUF1080 domain-containing protein</fullName>
    </submittedName>
</protein>
<comment type="caution">
    <text evidence="3">The sequence shown here is derived from an EMBL/GenBank/DDBJ whole genome shotgun (WGS) entry which is preliminary data.</text>
</comment>
<reference evidence="3 4" key="1">
    <citation type="submission" date="2018-07" db="EMBL/GenBank/DDBJ databases">
        <title>Chitinophaga K2CV101002-2 sp. nov., isolated from a monsoon evergreen broad-leaved forest soil.</title>
        <authorList>
            <person name="Lv Y."/>
        </authorList>
    </citation>
    <scope>NUCLEOTIDE SEQUENCE [LARGE SCALE GENOMIC DNA]</scope>
    <source>
        <strain evidence="3 4">GDMCC 1.1288</strain>
    </source>
</reference>
<evidence type="ECO:0000256" key="1">
    <source>
        <dbReference type="SAM" id="MobiDB-lite"/>
    </source>
</evidence>
<dbReference type="InterPro" id="IPR037524">
    <property type="entry name" value="PA14/GLEYA"/>
</dbReference>
<dbReference type="OrthoDB" id="938897at2"/>
<feature type="region of interest" description="Disordered" evidence="1">
    <location>
        <begin position="140"/>
        <end position="170"/>
    </location>
</feature>
<evidence type="ECO:0000313" key="4">
    <source>
        <dbReference type="Proteomes" id="UP000260644"/>
    </source>
</evidence>
<name>A0A3E1Y9W6_9BACT</name>
<gene>
    <name evidence="3" type="ORF">DVR12_15185</name>
</gene>
<dbReference type="Proteomes" id="UP000260644">
    <property type="component" value="Unassembled WGS sequence"/>
</dbReference>
<dbReference type="InterPro" id="IPR010496">
    <property type="entry name" value="AL/BT2_dom"/>
</dbReference>
<dbReference type="InterPro" id="IPR011658">
    <property type="entry name" value="PA14_dom"/>
</dbReference>
<feature type="compositionally biased region" description="Basic and acidic residues" evidence="1">
    <location>
        <begin position="147"/>
        <end position="164"/>
    </location>
</feature>
<dbReference type="Gene3D" id="2.60.120.560">
    <property type="entry name" value="Exo-inulinase, domain 1"/>
    <property type="match status" value="1"/>
</dbReference>
<dbReference type="SUPFAM" id="SSF56988">
    <property type="entry name" value="Anthrax protective antigen"/>
    <property type="match status" value="1"/>
</dbReference>
<dbReference type="RefSeq" id="WP_116976637.1">
    <property type="nucleotide sequence ID" value="NZ_QPMM01000007.1"/>
</dbReference>